<evidence type="ECO:0000313" key="2">
    <source>
        <dbReference type="EMBL" id="BBO76243.1"/>
    </source>
</evidence>
<feature type="compositionally biased region" description="Basic and acidic residues" evidence="1">
    <location>
        <begin position="35"/>
        <end position="58"/>
    </location>
</feature>
<gene>
    <name evidence="2" type="ORF">DSCW_36600</name>
</gene>
<protein>
    <submittedName>
        <fullName evidence="2">Uncharacterized protein</fullName>
    </submittedName>
</protein>
<feature type="region of interest" description="Disordered" evidence="1">
    <location>
        <begin position="24"/>
        <end position="68"/>
    </location>
</feature>
<proteinExistence type="predicted"/>
<evidence type="ECO:0000313" key="3">
    <source>
        <dbReference type="Proteomes" id="UP000427769"/>
    </source>
</evidence>
<organism evidence="2 3">
    <name type="scientific">Desulfosarcina widdelii</name>
    <dbReference type="NCBI Taxonomy" id="947919"/>
    <lineage>
        <taxon>Bacteria</taxon>
        <taxon>Pseudomonadati</taxon>
        <taxon>Thermodesulfobacteriota</taxon>
        <taxon>Desulfobacteria</taxon>
        <taxon>Desulfobacterales</taxon>
        <taxon>Desulfosarcinaceae</taxon>
        <taxon>Desulfosarcina</taxon>
    </lineage>
</organism>
<sequence length="151" mass="18135">MTMLRICKNCQSPFRPHYKVPNQKYCSSDTCQKARRNDWQRQKRHNDDDYKKNQDEAQKNWSSKNSDYWGKYRDEHPEYVERNKRLQKKRYVKAAKARIHDEANNHKIAKMDYLIQKSLIKPGYYILYPADPDNIAKMDPLLVKIEIIAVA</sequence>
<dbReference type="EMBL" id="AP021875">
    <property type="protein sequence ID" value="BBO76243.1"/>
    <property type="molecule type" value="Genomic_DNA"/>
</dbReference>
<keyword evidence="3" id="KW-1185">Reference proteome</keyword>
<dbReference type="Proteomes" id="UP000427769">
    <property type="component" value="Chromosome"/>
</dbReference>
<name>A0A5K7Z8Q3_9BACT</name>
<dbReference type="KEGG" id="dwd:DSCW_36600"/>
<reference evidence="2 3" key="1">
    <citation type="submission" date="2019-11" db="EMBL/GenBank/DDBJ databases">
        <title>Comparative genomics of hydrocarbon-degrading Desulfosarcina strains.</title>
        <authorList>
            <person name="Watanabe M."/>
            <person name="Kojima H."/>
            <person name="Fukui M."/>
        </authorList>
    </citation>
    <scope>NUCLEOTIDE SEQUENCE [LARGE SCALE GENOMIC DNA]</scope>
    <source>
        <strain evidence="2 3">PP31</strain>
    </source>
</reference>
<accession>A0A5K7Z8Q3</accession>
<dbReference type="AlphaFoldDB" id="A0A5K7Z8Q3"/>
<evidence type="ECO:0000256" key="1">
    <source>
        <dbReference type="SAM" id="MobiDB-lite"/>
    </source>
</evidence>